<evidence type="ECO:0000313" key="1">
    <source>
        <dbReference type="EMBL" id="TMS39256.1"/>
    </source>
</evidence>
<comment type="caution">
    <text evidence="1">The sequence shown here is derived from an EMBL/GenBank/DDBJ whole genome shotgun (WGS) entry which is preliminary data.</text>
</comment>
<name>A0A4U8V070_STECR</name>
<reference evidence="1 2" key="1">
    <citation type="journal article" date="2015" name="Genome Biol.">
        <title>Comparative genomics of Steinernema reveals deeply conserved gene regulatory networks.</title>
        <authorList>
            <person name="Dillman A.R."/>
            <person name="Macchietto M."/>
            <person name="Porter C.F."/>
            <person name="Rogers A."/>
            <person name="Williams B."/>
            <person name="Antoshechkin I."/>
            <person name="Lee M.M."/>
            <person name="Goodwin Z."/>
            <person name="Lu X."/>
            <person name="Lewis E.E."/>
            <person name="Goodrich-Blair H."/>
            <person name="Stock S.P."/>
            <person name="Adams B.J."/>
            <person name="Sternberg P.W."/>
            <person name="Mortazavi A."/>
        </authorList>
    </citation>
    <scope>NUCLEOTIDE SEQUENCE [LARGE SCALE GENOMIC DNA]</scope>
    <source>
        <strain evidence="1 2">ALL</strain>
    </source>
</reference>
<evidence type="ECO:0000313" key="2">
    <source>
        <dbReference type="Proteomes" id="UP000298663"/>
    </source>
</evidence>
<dbReference type="AlphaFoldDB" id="A0A4U8V070"/>
<protein>
    <submittedName>
        <fullName evidence="1">Uncharacterized protein</fullName>
    </submittedName>
</protein>
<proteinExistence type="predicted"/>
<reference evidence="1 2" key="2">
    <citation type="journal article" date="2019" name="G3 (Bethesda)">
        <title>Hybrid Assembly of the Genome of the Entomopathogenic Nematode Steinernema carpocapsae Identifies the X-Chromosome.</title>
        <authorList>
            <person name="Serra L."/>
            <person name="Macchietto M."/>
            <person name="Macias-Munoz A."/>
            <person name="McGill C.J."/>
            <person name="Rodriguez I.M."/>
            <person name="Rodriguez B."/>
            <person name="Murad R."/>
            <person name="Mortazavi A."/>
        </authorList>
    </citation>
    <scope>NUCLEOTIDE SEQUENCE [LARGE SCALE GENOMIC DNA]</scope>
    <source>
        <strain evidence="1 2">ALL</strain>
    </source>
</reference>
<dbReference type="Proteomes" id="UP000298663">
    <property type="component" value="Unassembled WGS sequence"/>
</dbReference>
<keyword evidence="2" id="KW-1185">Reference proteome</keyword>
<gene>
    <name evidence="1" type="ORF">L596_005810</name>
</gene>
<dbReference type="EMBL" id="AZBU02000001">
    <property type="protein sequence ID" value="TMS39256.1"/>
    <property type="molecule type" value="Genomic_DNA"/>
</dbReference>
<sequence length="71" mass="7504">MRSCEAAQNNGGARGNLYDNCSPVHKAVKVVGCQNAKEGNAGWKRTTHTSALALLAVCNMDCSVFSSFKLA</sequence>
<organism evidence="1 2">
    <name type="scientific">Steinernema carpocapsae</name>
    <name type="common">Entomopathogenic nematode</name>
    <dbReference type="NCBI Taxonomy" id="34508"/>
    <lineage>
        <taxon>Eukaryota</taxon>
        <taxon>Metazoa</taxon>
        <taxon>Ecdysozoa</taxon>
        <taxon>Nematoda</taxon>
        <taxon>Chromadorea</taxon>
        <taxon>Rhabditida</taxon>
        <taxon>Tylenchina</taxon>
        <taxon>Panagrolaimomorpha</taxon>
        <taxon>Strongyloidoidea</taxon>
        <taxon>Steinernematidae</taxon>
        <taxon>Steinernema</taxon>
    </lineage>
</organism>
<accession>A0A4U8V070</accession>